<feature type="chain" id="PRO_5047299573" description="Lipoprotein" evidence="1">
    <location>
        <begin position="23"/>
        <end position="181"/>
    </location>
</feature>
<name>A0ABU8FJT7_9BACI</name>
<dbReference type="Proteomes" id="UP001372526">
    <property type="component" value="Unassembled WGS sequence"/>
</dbReference>
<evidence type="ECO:0000256" key="1">
    <source>
        <dbReference type="SAM" id="SignalP"/>
    </source>
</evidence>
<accession>A0ABU8FJT7</accession>
<keyword evidence="3" id="KW-1185">Reference proteome</keyword>
<protein>
    <recommendedName>
        <fullName evidence="4">Lipoprotein</fullName>
    </recommendedName>
</protein>
<organism evidence="2 3">
    <name type="scientific">Bacillus bruguierae</name>
    <dbReference type="NCBI Taxonomy" id="3127667"/>
    <lineage>
        <taxon>Bacteria</taxon>
        <taxon>Bacillati</taxon>
        <taxon>Bacillota</taxon>
        <taxon>Bacilli</taxon>
        <taxon>Bacillales</taxon>
        <taxon>Bacillaceae</taxon>
        <taxon>Bacillus</taxon>
    </lineage>
</organism>
<proteinExistence type="predicted"/>
<dbReference type="EMBL" id="JBAWSX010000010">
    <property type="protein sequence ID" value="MEI4802950.1"/>
    <property type="molecule type" value="Genomic_DNA"/>
</dbReference>
<evidence type="ECO:0000313" key="2">
    <source>
        <dbReference type="EMBL" id="MEI4802950.1"/>
    </source>
</evidence>
<sequence>MKVKKLVALALPIALLSGVVGCSDNKTTDKKVESKVETKSDKKEVTELSAEEYKQELALGMKDISERSLKLNSIINDRSKPISEVAKEYRKEAEMFIVTANKVAELRPPSKFKESHKVMMEAMDLARQGTNECQGTLDNADPSLPSVDKGMFKTANNMLSQASSKINEAHEIMKKVDSSIQ</sequence>
<keyword evidence="1" id="KW-0732">Signal</keyword>
<gene>
    <name evidence="2" type="ORF">WAZ07_16855</name>
</gene>
<dbReference type="PROSITE" id="PS51257">
    <property type="entry name" value="PROKAR_LIPOPROTEIN"/>
    <property type="match status" value="1"/>
</dbReference>
<comment type="caution">
    <text evidence="2">The sequence shown here is derived from an EMBL/GenBank/DDBJ whole genome shotgun (WGS) entry which is preliminary data.</text>
</comment>
<evidence type="ECO:0008006" key="4">
    <source>
        <dbReference type="Google" id="ProtNLM"/>
    </source>
</evidence>
<feature type="signal peptide" evidence="1">
    <location>
        <begin position="1"/>
        <end position="22"/>
    </location>
</feature>
<reference evidence="2 3" key="1">
    <citation type="submission" date="2024-01" db="EMBL/GenBank/DDBJ databases">
        <title>Seven novel Bacillus-like species.</title>
        <authorList>
            <person name="Liu G."/>
        </authorList>
    </citation>
    <scope>NUCLEOTIDE SEQUENCE [LARGE SCALE GENOMIC DNA]</scope>
    <source>
        <strain evidence="2 3">FJAT-51639</strain>
    </source>
</reference>
<dbReference type="RefSeq" id="WP_336473390.1">
    <property type="nucleotide sequence ID" value="NZ_JBAWSX010000010.1"/>
</dbReference>
<evidence type="ECO:0000313" key="3">
    <source>
        <dbReference type="Proteomes" id="UP001372526"/>
    </source>
</evidence>